<feature type="transmembrane region" description="Helical" evidence="2">
    <location>
        <begin position="158"/>
        <end position="179"/>
    </location>
</feature>
<keyword evidence="2" id="KW-1133">Transmembrane helix</keyword>
<name>A0AAQ3S2I1_VIGMU</name>
<feature type="compositionally biased region" description="Basic and acidic residues" evidence="1">
    <location>
        <begin position="109"/>
        <end position="121"/>
    </location>
</feature>
<dbReference type="InterPro" id="IPR044845">
    <property type="entry name" value="HPAT/SRGT1-like"/>
</dbReference>
<evidence type="ECO:0000313" key="3">
    <source>
        <dbReference type="EMBL" id="WVZ14058.1"/>
    </source>
</evidence>
<keyword evidence="2" id="KW-0472">Membrane</keyword>
<dbReference type="GO" id="GO:0016757">
    <property type="term" value="F:glycosyltransferase activity"/>
    <property type="evidence" value="ECO:0007669"/>
    <property type="project" value="InterPro"/>
</dbReference>
<sequence>MQLKLKHTINDKILIYPGYVPAPGVKYRVFHYGLRFSVGNWSFDKADWRNVDVVNKCWAKFPDPPDSSTLGVDNKEDLQRDLLSIECAKTLNEALNLHHQRRCSSDNSLKSEGEERKEESVVSRVSNLDANDDSTNNNITTEESESVQKDEMPSSFRFWMIFLWAFSGVGFLVVIFMVYSGHRRRGTRSKQGRRRRSLHSGFMEMNGRDRRSDVSL</sequence>
<dbReference type="PANTHER" id="PTHR31485">
    <property type="entry name" value="PEPTIDYL SERINE ALPHA-GALACTOSYLTRANSFERASE"/>
    <property type="match status" value="1"/>
</dbReference>
<organism evidence="3 4">
    <name type="scientific">Vigna mungo</name>
    <name type="common">Black gram</name>
    <name type="synonym">Phaseolus mungo</name>
    <dbReference type="NCBI Taxonomy" id="3915"/>
    <lineage>
        <taxon>Eukaryota</taxon>
        <taxon>Viridiplantae</taxon>
        <taxon>Streptophyta</taxon>
        <taxon>Embryophyta</taxon>
        <taxon>Tracheophyta</taxon>
        <taxon>Spermatophyta</taxon>
        <taxon>Magnoliopsida</taxon>
        <taxon>eudicotyledons</taxon>
        <taxon>Gunneridae</taxon>
        <taxon>Pentapetalae</taxon>
        <taxon>rosids</taxon>
        <taxon>fabids</taxon>
        <taxon>Fabales</taxon>
        <taxon>Fabaceae</taxon>
        <taxon>Papilionoideae</taxon>
        <taxon>50 kb inversion clade</taxon>
        <taxon>NPAAA clade</taxon>
        <taxon>indigoferoid/millettioid clade</taxon>
        <taxon>Phaseoleae</taxon>
        <taxon>Vigna</taxon>
    </lineage>
</organism>
<dbReference type="EMBL" id="CP144697">
    <property type="protein sequence ID" value="WVZ14058.1"/>
    <property type="molecule type" value="Genomic_DNA"/>
</dbReference>
<protein>
    <submittedName>
        <fullName evidence="3">Uncharacterized protein</fullName>
    </submittedName>
</protein>
<feature type="compositionally biased region" description="Basic residues" evidence="1">
    <location>
        <begin position="186"/>
        <end position="198"/>
    </location>
</feature>
<evidence type="ECO:0000256" key="1">
    <source>
        <dbReference type="SAM" id="MobiDB-lite"/>
    </source>
</evidence>
<proteinExistence type="predicted"/>
<keyword evidence="2" id="KW-0812">Transmembrane</keyword>
<accession>A0AAQ3S2I1</accession>
<dbReference type="Proteomes" id="UP001374535">
    <property type="component" value="Chromosome 4"/>
</dbReference>
<evidence type="ECO:0000313" key="4">
    <source>
        <dbReference type="Proteomes" id="UP001374535"/>
    </source>
</evidence>
<dbReference type="AlphaFoldDB" id="A0AAQ3S2I1"/>
<feature type="region of interest" description="Disordered" evidence="1">
    <location>
        <begin position="186"/>
        <end position="216"/>
    </location>
</feature>
<reference evidence="3 4" key="1">
    <citation type="journal article" date="2023" name="Life. Sci Alliance">
        <title>Evolutionary insights into 3D genome organization and epigenetic landscape of Vigna mungo.</title>
        <authorList>
            <person name="Junaid A."/>
            <person name="Singh B."/>
            <person name="Bhatia S."/>
        </authorList>
    </citation>
    <scope>NUCLEOTIDE SEQUENCE [LARGE SCALE GENOMIC DNA]</scope>
    <source>
        <strain evidence="3">Urdbean</strain>
    </source>
</reference>
<evidence type="ECO:0000256" key="2">
    <source>
        <dbReference type="SAM" id="Phobius"/>
    </source>
</evidence>
<dbReference type="PANTHER" id="PTHR31485:SF7">
    <property type="entry name" value="PEPTIDYL SERINE ALPHA-GALACTOSYLTRANSFERASE"/>
    <property type="match status" value="1"/>
</dbReference>
<feature type="region of interest" description="Disordered" evidence="1">
    <location>
        <begin position="105"/>
        <end position="147"/>
    </location>
</feature>
<keyword evidence="4" id="KW-1185">Reference proteome</keyword>
<gene>
    <name evidence="3" type="ORF">V8G54_011624</name>
</gene>
<feature type="compositionally biased region" description="Basic and acidic residues" evidence="1">
    <location>
        <begin position="206"/>
        <end position="216"/>
    </location>
</feature>